<evidence type="ECO:0000313" key="1">
    <source>
        <dbReference type="EMBL" id="SIQ53643.1"/>
    </source>
</evidence>
<sequence length="257" mass="27617">MAQGLSRTHINGSGLVRALGGLTAADVPASKQSFADRLGQWLGFADALTLYSALNAGTPGDAAPPAMPVSQDAAALRQAMARVRDALAESITNDGVFRPGPARIELPTLDPRAPLEKAADFAPYHRYYLAHQRDMAVRIGPLRATVRAALQGRAASLGRLAALDAVMDQALAARERDLLATVPVLLGRRFEQRYDAHCATLAETQTADDAARWMQPGGWLAEFCRELQSVLLAELDLRLQPIAGLIAALDDEMTRKQ</sequence>
<evidence type="ECO:0000313" key="2">
    <source>
        <dbReference type="Proteomes" id="UP000186819"/>
    </source>
</evidence>
<dbReference type="InterPro" id="IPR021783">
    <property type="entry name" value="DUF3348"/>
</dbReference>
<protein>
    <recommendedName>
        <fullName evidence="3">DUF3348 domain-containing protein</fullName>
    </recommendedName>
</protein>
<evidence type="ECO:0008006" key="3">
    <source>
        <dbReference type="Google" id="ProtNLM"/>
    </source>
</evidence>
<proteinExistence type="predicted"/>
<keyword evidence="2" id="KW-1185">Reference proteome</keyword>
<dbReference type="OrthoDB" id="5949373at2"/>
<dbReference type="Pfam" id="PF11828">
    <property type="entry name" value="DUF3348"/>
    <property type="match status" value="1"/>
</dbReference>
<reference evidence="2" key="1">
    <citation type="submission" date="2017-01" db="EMBL/GenBank/DDBJ databases">
        <authorList>
            <person name="Varghese N."/>
            <person name="Submissions S."/>
        </authorList>
    </citation>
    <scope>NUCLEOTIDE SEQUENCE [LARGE SCALE GENOMIC DNA]</scope>
    <source>
        <strain evidence="2">ATCC 51758</strain>
    </source>
</reference>
<dbReference type="AlphaFoldDB" id="A0A1N6TJY4"/>
<accession>A0A1N6TJY4</accession>
<gene>
    <name evidence="1" type="ORF">SAMN05421829_10521</name>
</gene>
<name>A0A1N6TJY4_9RHOO</name>
<organism evidence="1 2">
    <name type="scientific">Aromatoleum tolulyticum</name>
    <dbReference type="NCBI Taxonomy" id="34027"/>
    <lineage>
        <taxon>Bacteria</taxon>
        <taxon>Pseudomonadati</taxon>
        <taxon>Pseudomonadota</taxon>
        <taxon>Betaproteobacteria</taxon>
        <taxon>Rhodocyclales</taxon>
        <taxon>Rhodocyclaceae</taxon>
        <taxon>Aromatoleum</taxon>
    </lineage>
</organism>
<dbReference type="EMBL" id="FTMD01000005">
    <property type="protein sequence ID" value="SIQ53643.1"/>
    <property type="molecule type" value="Genomic_DNA"/>
</dbReference>
<dbReference type="Proteomes" id="UP000186819">
    <property type="component" value="Unassembled WGS sequence"/>
</dbReference>
<dbReference type="STRING" id="34027.SAMN05421829_10521"/>